<protein>
    <recommendedName>
        <fullName evidence="3">DUF1190 domain-containing protein</fullName>
    </recommendedName>
</protein>
<reference evidence="1" key="2">
    <citation type="submission" date="2021-08" db="EMBL/GenBank/DDBJ databases">
        <authorList>
            <person name="Tani A."/>
            <person name="Ola A."/>
            <person name="Ogura Y."/>
            <person name="Katsura K."/>
            <person name="Hayashi T."/>
        </authorList>
    </citation>
    <scope>NUCLEOTIDE SEQUENCE</scope>
    <source>
        <strain evidence="1">DSM 23674</strain>
    </source>
</reference>
<name>A0ABQ4TQ39_9HYPH</name>
<keyword evidence="2" id="KW-1185">Reference proteome</keyword>
<accession>A0ABQ4TQ39</accession>
<organism evidence="1 2">
    <name type="scientific">Methylobacterium thuringiense</name>
    <dbReference type="NCBI Taxonomy" id="1003091"/>
    <lineage>
        <taxon>Bacteria</taxon>
        <taxon>Pseudomonadati</taxon>
        <taxon>Pseudomonadota</taxon>
        <taxon>Alphaproteobacteria</taxon>
        <taxon>Hyphomicrobiales</taxon>
        <taxon>Methylobacteriaceae</taxon>
        <taxon>Methylobacterium</taxon>
    </lineage>
</organism>
<dbReference type="InterPro" id="IPR009576">
    <property type="entry name" value="Biofilm_formation_YgiB"/>
</dbReference>
<gene>
    <name evidence="1" type="ORF">EKPJFOCH_3285</name>
</gene>
<proteinExistence type="predicted"/>
<comment type="caution">
    <text evidence="1">The sequence shown here is derived from an EMBL/GenBank/DDBJ whole genome shotgun (WGS) entry which is preliminary data.</text>
</comment>
<dbReference type="RefSeq" id="WP_147816567.1">
    <property type="nucleotide sequence ID" value="NZ_BPRA01000015.1"/>
</dbReference>
<evidence type="ECO:0008006" key="3">
    <source>
        <dbReference type="Google" id="ProtNLM"/>
    </source>
</evidence>
<evidence type="ECO:0000313" key="2">
    <source>
        <dbReference type="Proteomes" id="UP001055101"/>
    </source>
</evidence>
<dbReference type="Pfam" id="PF06693">
    <property type="entry name" value="DUF1190"/>
    <property type="match status" value="1"/>
</dbReference>
<dbReference type="Proteomes" id="UP001055101">
    <property type="component" value="Unassembled WGS sequence"/>
</dbReference>
<sequence>MTQQRTRPPVVDAATPPVKRSRTVSLVLLAGAGVMAYGLAHLDPSQDEEDVRVYPAPSDCINARLRDAPDCQSAYETARALYPTAAPRYASSGECEAHHGPGHCVTGESITEDARGQFLPLMAGYVIGAAAAQNLAPQPVYDHAPQDEAHAGVHGGGGYCTGSGARIWTTGGGRSSAARVSSAALRGSSFGGFGGTGRSFSLSSRGFFGGG</sequence>
<reference evidence="1" key="1">
    <citation type="journal article" date="2021" name="Front. Microbiol.">
        <title>Comprehensive Comparative Genomics and Phenotyping of Methylobacterium Species.</title>
        <authorList>
            <person name="Alessa O."/>
            <person name="Ogura Y."/>
            <person name="Fujitani Y."/>
            <person name="Takami H."/>
            <person name="Hayashi T."/>
            <person name="Sahin N."/>
            <person name="Tani A."/>
        </authorList>
    </citation>
    <scope>NUCLEOTIDE SEQUENCE</scope>
    <source>
        <strain evidence="1">DSM 23674</strain>
    </source>
</reference>
<dbReference type="EMBL" id="BPRA01000015">
    <property type="protein sequence ID" value="GJE56777.1"/>
    <property type="molecule type" value="Genomic_DNA"/>
</dbReference>
<evidence type="ECO:0000313" key="1">
    <source>
        <dbReference type="EMBL" id="GJE56777.1"/>
    </source>
</evidence>